<organism evidence="1 2">
    <name type="scientific">Caenorhabditis nigoni</name>
    <dbReference type="NCBI Taxonomy" id="1611254"/>
    <lineage>
        <taxon>Eukaryota</taxon>
        <taxon>Metazoa</taxon>
        <taxon>Ecdysozoa</taxon>
        <taxon>Nematoda</taxon>
        <taxon>Chromadorea</taxon>
        <taxon>Rhabditida</taxon>
        <taxon>Rhabditina</taxon>
        <taxon>Rhabditomorpha</taxon>
        <taxon>Rhabditoidea</taxon>
        <taxon>Rhabditidae</taxon>
        <taxon>Peloderinae</taxon>
        <taxon>Caenorhabditis</taxon>
    </lineage>
</organism>
<proteinExistence type="predicted"/>
<evidence type="ECO:0000313" key="1">
    <source>
        <dbReference type="EMBL" id="PIC20176.1"/>
    </source>
</evidence>
<protein>
    <submittedName>
        <fullName evidence="1">Uncharacterized protein</fullName>
    </submittedName>
</protein>
<dbReference type="AlphaFoldDB" id="A0A2G5SZ92"/>
<gene>
    <name evidence="1" type="primary">Cnig_chr_X.g25462</name>
    <name evidence="1" type="ORF">B9Z55_025462</name>
</gene>
<keyword evidence="2" id="KW-1185">Reference proteome</keyword>
<evidence type="ECO:0000313" key="2">
    <source>
        <dbReference type="Proteomes" id="UP000230233"/>
    </source>
</evidence>
<dbReference type="EMBL" id="PDUG01000006">
    <property type="protein sequence ID" value="PIC20176.1"/>
    <property type="molecule type" value="Genomic_DNA"/>
</dbReference>
<comment type="caution">
    <text evidence="1">The sequence shown here is derived from an EMBL/GenBank/DDBJ whole genome shotgun (WGS) entry which is preliminary data.</text>
</comment>
<name>A0A2G5SZ92_9PELO</name>
<accession>A0A2G5SZ92</accession>
<reference evidence="2" key="1">
    <citation type="submission" date="2017-10" db="EMBL/GenBank/DDBJ databases">
        <title>Rapid genome shrinkage in a self-fertile nematode reveals novel sperm competition proteins.</title>
        <authorList>
            <person name="Yin D."/>
            <person name="Schwarz E.M."/>
            <person name="Thomas C.G."/>
            <person name="Felde R.L."/>
            <person name="Korf I.F."/>
            <person name="Cutter A.D."/>
            <person name="Schartner C.M."/>
            <person name="Ralston E.J."/>
            <person name="Meyer B.J."/>
            <person name="Haag E.S."/>
        </authorList>
    </citation>
    <scope>NUCLEOTIDE SEQUENCE [LARGE SCALE GENOMIC DNA]</scope>
    <source>
        <strain evidence="2">JU1422</strain>
    </source>
</reference>
<sequence>MKTVTVSFYFVLTDNNEGFSRFEKLCIQQGQSGLNTDQVLPYCTKFCSELQRNHSTDKLMKSCLGWPEPKKKDSAVHYDVPHGVTYKVPKEIIQSFPSEHQYNAALVLNKVCYSRYVPQDAPRLRRVEYCYKSL</sequence>
<dbReference type="Proteomes" id="UP000230233">
    <property type="component" value="Chromosome X"/>
</dbReference>